<dbReference type="EMBL" id="JAHRIM010030641">
    <property type="protein sequence ID" value="MEQ2264730.1"/>
    <property type="molecule type" value="Genomic_DNA"/>
</dbReference>
<comment type="caution">
    <text evidence="2">The sequence shown here is derived from an EMBL/GenBank/DDBJ whole genome shotgun (WGS) entry which is preliminary data.</text>
</comment>
<evidence type="ECO:0000256" key="1">
    <source>
        <dbReference type="SAM" id="MobiDB-lite"/>
    </source>
</evidence>
<dbReference type="Proteomes" id="UP001444071">
    <property type="component" value="Unassembled WGS sequence"/>
</dbReference>
<evidence type="ECO:0000313" key="2">
    <source>
        <dbReference type="EMBL" id="MEQ2264730.1"/>
    </source>
</evidence>
<reference evidence="2 3" key="1">
    <citation type="submission" date="2021-06" db="EMBL/GenBank/DDBJ databases">
        <authorList>
            <person name="Palmer J.M."/>
        </authorList>
    </citation>
    <scope>NUCLEOTIDE SEQUENCE [LARGE SCALE GENOMIC DNA]</scope>
    <source>
        <strain evidence="2 3">XR_2019</strain>
        <tissue evidence="2">Muscle</tissue>
    </source>
</reference>
<feature type="compositionally biased region" description="Low complexity" evidence="1">
    <location>
        <begin position="1"/>
        <end position="25"/>
    </location>
</feature>
<organism evidence="2 3">
    <name type="scientific">Xenotaenia resolanae</name>
    <dbReference type="NCBI Taxonomy" id="208358"/>
    <lineage>
        <taxon>Eukaryota</taxon>
        <taxon>Metazoa</taxon>
        <taxon>Chordata</taxon>
        <taxon>Craniata</taxon>
        <taxon>Vertebrata</taxon>
        <taxon>Euteleostomi</taxon>
        <taxon>Actinopterygii</taxon>
        <taxon>Neopterygii</taxon>
        <taxon>Teleostei</taxon>
        <taxon>Neoteleostei</taxon>
        <taxon>Acanthomorphata</taxon>
        <taxon>Ovalentaria</taxon>
        <taxon>Atherinomorphae</taxon>
        <taxon>Cyprinodontiformes</taxon>
        <taxon>Goodeidae</taxon>
        <taxon>Xenotaenia</taxon>
    </lineage>
</organism>
<gene>
    <name evidence="2" type="ORF">XENORESO_017718</name>
</gene>
<feature type="non-terminal residue" evidence="2">
    <location>
        <position position="1"/>
    </location>
</feature>
<keyword evidence="3" id="KW-1185">Reference proteome</keyword>
<proteinExistence type="predicted"/>
<protein>
    <submittedName>
        <fullName evidence="2">Uncharacterized protein</fullName>
    </submittedName>
</protein>
<name>A0ABV0W5B1_9TELE</name>
<accession>A0ABV0W5B1</accession>
<feature type="region of interest" description="Disordered" evidence="1">
    <location>
        <begin position="1"/>
        <end position="30"/>
    </location>
</feature>
<sequence length="99" mass="10672">SINVGPSADITTSAASSTPSVPSTSEEPRDTILGTKAAPLDWIFILRQPVLPLLLLITLKKDPWWVFMVPRFPLGPACFHAPLVGVSRGYNCGSARENL</sequence>
<evidence type="ECO:0000313" key="3">
    <source>
        <dbReference type="Proteomes" id="UP001444071"/>
    </source>
</evidence>